<dbReference type="AlphaFoldDB" id="A0A2H0X7F3"/>
<dbReference type="InterPro" id="IPR023091">
    <property type="entry name" value="MetalPrtase_cat_dom_sf_prd"/>
</dbReference>
<accession>A0A2H0X7F3</accession>
<dbReference type="NCBIfam" id="TIGR00043">
    <property type="entry name" value="rRNA maturation RNase YbeY"/>
    <property type="match status" value="1"/>
</dbReference>
<dbReference type="GO" id="GO:0004521">
    <property type="term" value="F:RNA endonuclease activity"/>
    <property type="evidence" value="ECO:0007669"/>
    <property type="project" value="UniProtKB-UniRule"/>
</dbReference>
<keyword evidence="7" id="KW-0690">Ribosome biogenesis</keyword>
<evidence type="ECO:0000256" key="6">
    <source>
        <dbReference type="ARBA" id="ARBA00022833"/>
    </source>
</evidence>
<evidence type="ECO:0000256" key="7">
    <source>
        <dbReference type="HAMAP-Rule" id="MF_00009"/>
    </source>
</evidence>
<comment type="subcellular location">
    <subcellularLocation>
        <location evidence="7">Cytoplasm</location>
    </subcellularLocation>
</comment>
<dbReference type="Gene3D" id="3.40.390.30">
    <property type="entry name" value="Metalloproteases ('zincins'), catalytic domain"/>
    <property type="match status" value="1"/>
</dbReference>
<dbReference type="EC" id="3.1.-.-" evidence="7"/>
<evidence type="ECO:0000256" key="2">
    <source>
        <dbReference type="ARBA" id="ARBA00022722"/>
    </source>
</evidence>
<feature type="binding site" evidence="7">
    <location>
        <position position="126"/>
    </location>
    <ligand>
        <name>Zn(2+)</name>
        <dbReference type="ChEBI" id="CHEBI:29105"/>
        <note>catalytic</note>
    </ligand>
</feature>
<keyword evidence="7" id="KW-0698">rRNA processing</keyword>
<organism evidence="8 9">
    <name type="scientific">candidate division WWE3 bacterium CG08_land_8_20_14_0_20_43_13</name>
    <dbReference type="NCBI Taxonomy" id="1975087"/>
    <lineage>
        <taxon>Bacteria</taxon>
        <taxon>Katanobacteria</taxon>
    </lineage>
</organism>
<gene>
    <name evidence="7 8" type="primary">ybeY</name>
    <name evidence="8" type="ORF">COT52_01575</name>
</gene>
<keyword evidence="3 7" id="KW-0479">Metal-binding</keyword>
<dbReference type="GO" id="GO:0008270">
    <property type="term" value="F:zinc ion binding"/>
    <property type="evidence" value="ECO:0007669"/>
    <property type="project" value="UniProtKB-UniRule"/>
</dbReference>
<dbReference type="GO" id="GO:0006364">
    <property type="term" value="P:rRNA processing"/>
    <property type="evidence" value="ECO:0007669"/>
    <property type="project" value="UniProtKB-UniRule"/>
</dbReference>
<dbReference type="Pfam" id="PF02130">
    <property type="entry name" value="YbeY"/>
    <property type="match status" value="1"/>
</dbReference>
<feature type="binding site" evidence="7">
    <location>
        <position position="120"/>
    </location>
    <ligand>
        <name>Zn(2+)</name>
        <dbReference type="ChEBI" id="CHEBI:29105"/>
        <note>catalytic</note>
    </ligand>
</feature>
<dbReference type="Proteomes" id="UP000231414">
    <property type="component" value="Unassembled WGS sequence"/>
</dbReference>
<comment type="caution">
    <text evidence="8">The sequence shown here is derived from an EMBL/GenBank/DDBJ whole genome shotgun (WGS) entry which is preliminary data.</text>
</comment>
<sequence length="131" mass="14475">MPVTYRPCSSKSGLRVILNNMLKSEKLNLTKCIGGSGPGSVKITLTWVGDKISHQLNKKYLSRDYPTDVLSFNLDQPVGDGTYLLGEIVVNLDQAKRQAGQYNHDWRHEVAELVEHGVLHLLGVHHEGDGG</sequence>
<reference evidence="9" key="1">
    <citation type="submission" date="2017-09" db="EMBL/GenBank/DDBJ databases">
        <title>Depth-based differentiation of microbial function through sediment-hosted aquifers and enrichment of novel symbionts in the deep terrestrial subsurface.</title>
        <authorList>
            <person name="Probst A.J."/>
            <person name="Ladd B."/>
            <person name="Jarett J.K."/>
            <person name="Geller-Mcgrath D.E."/>
            <person name="Sieber C.M.K."/>
            <person name="Emerson J.B."/>
            <person name="Anantharaman K."/>
            <person name="Thomas B.C."/>
            <person name="Malmstrom R."/>
            <person name="Stieglmeier M."/>
            <person name="Klingl A."/>
            <person name="Woyke T."/>
            <person name="Ryan C.M."/>
            <person name="Banfield J.F."/>
        </authorList>
    </citation>
    <scope>NUCLEOTIDE SEQUENCE [LARGE SCALE GENOMIC DNA]</scope>
</reference>
<evidence type="ECO:0000256" key="5">
    <source>
        <dbReference type="ARBA" id="ARBA00022801"/>
    </source>
</evidence>
<keyword evidence="6 7" id="KW-0862">Zinc</keyword>
<evidence type="ECO:0000256" key="4">
    <source>
        <dbReference type="ARBA" id="ARBA00022759"/>
    </source>
</evidence>
<dbReference type="EMBL" id="PEYW01000024">
    <property type="protein sequence ID" value="PIS20853.1"/>
    <property type="molecule type" value="Genomic_DNA"/>
</dbReference>
<evidence type="ECO:0000313" key="8">
    <source>
        <dbReference type="EMBL" id="PIS20853.1"/>
    </source>
</evidence>
<evidence type="ECO:0000256" key="1">
    <source>
        <dbReference type="ARBA" id="ARBA00010875"/>
    </source>
</evidence>
<dbReference type="SUPFAM" id="SSF55486">
    <property type="entry name" value="Metalloproteases ('zincins'), catalytic domain"/>
    <property type="match status" value="1"/>
</dbReference>
<comment type="cofactor">
    <cofactor evidence="7">
        <name>Zn(2+)</name>
        <dbReference type="ChEBI" id="CHEBI:29105"/>
    </cofactor>
    <text evidence="7">Binds 1 zinc ion.</text>
</comment>
<keyword evidence="4 7" id="KW-0255">Endonuclease</keyword>
<feature type="binding site" evidence="7">
    <location>
        <position position="116"/>
    </location>
    <ligand>
        <name>Zn(2+)</name>
        <dbReference type="ChEBI" id="CHEBI:29105"/>
        <note>catalytic</note>
    </ligand>
</feature>
<evidence type="ECO:0000256" key="3">
    <source>
        <dbReference type="ARBA" id="ARBA00022723"/>
    </source>
</evidence>
<comment type="similarity">
    <text evidence="1 7">Belongs to the endoribonuclease YbeY family.</text>
</comment>
<keyword evidence="2 7" id="KW-0540">Nuclease</keyword>
<evidence type="ECO:0000313" key="9">
    <source>
        <dbReference type="Proteomes" id="UP000231414"/>
    </source>
</evidence>
<dbReference type="GO" id="GO:0005737">
    <property type="term" value="C:cytoplasm"/>
    <property type="evidence" value="ECO:0007669"/>
    <property type="project" value="UniProtKB-SubCell"/>
</dbReference>
<dbReference type="PANTHER" id="PTHR46986">
    <property type="entry name" value="ENDORIBONUCLEASE YBEY, CHLOROPLASTIC"/>
    <property type="match status" value="1"/>
</dbReference>
<dbReference type="GO" id="GO:0004222">
    <property type="term" value="F:metalloendopeptidase activity"/>
    <property type="evidence" value="ECO:0007669"/>
    <property type="project" value="InterPro"/>
</dbReference>
<name>A0A2H0X7F3_UNCKA</name>
<dbReference type="InterPro" id="IPR002036">
    <property type="entry name" value="YbeY"/>
</dbReference>
<keyword evidence="7" id="KW-0963">Cytoplasm</keyword>
<proteinExistence type="inferred from homology"/>
<keyword evidence="5 7" id="KW-0378">Hydrolase</keyword>
<protein>
    <recommendedName>
        <fullName evidence="7">Endoribonuclease YbeY</fullName>
        <ecNumber evidence="7">3.1.-.-</ecNumber>
    </recommendedName>
</protein>
<dbReference type="HAMAP" id="MF_00009">
    <property type="entry name" value="Endoribonucl_YbeY"/>
    <property type="match status" value="1"/>
</dbReference>
<dbReference type="PANTHER" id="PTHR46986:SF1">
    <property type="entry name" value="ENDORIBONUCLEASE YBEY, CHLOROPLASTIC"/>
    <property type="match status" value="1"/>
</dbReference>
<comment type="function">
    <text evidence="7">Single strand-specific metallo-endoribonuclease involved in late-stage 70S ribosome quality control and in maturation of the 3' terminus of the 16S rRNA.</text>
</comment>